<dbReference type="OrthoDB" id="5835829at2759"/>
<protein>
    <recommendedName>
        <fullName evidence="2">glucuronosyltransferase</fullName>
        <ecNumber evidence="2">2.4.1.17</ecNumber>
    </recommendedName>
</protein>
<dbReference type="InterPro" id="IPR002213">
    <property type="entry name" value="UDP_glucos_trans"/>
</dbReference>
<evidence type="ECO:0000256" key="4">
    <source>
        <dbReference type="ARBA" id="ARBA00022679"/>
    </source>
</evidence>
<evidence type="ECO:0000256" key="3">
    <source>
        <dbReference type="ARBA" id="ARBA00022676"/>
    </source>
</evidence>
<dbReference type="Gene3D" id="3.40.50.2000">
    <property type="entry name" value="Glycogen Phosphorylase B"/>
    <property type="match status" value="1"/>
</dbReference>
<reference evidence="8" key="1">
    <citation type="submission" date="2016-06" db="UniProtKB">
        <authorList>
            <consortium name="WormBaseParasite"/>
        </authorList>
    </citation>
    <scope>IDENTIFICATION</scope>
</reference>
<comment type="similarity">
    <text evidence="1">Belongs to the UDP-glycosyltransferase family.</text>
</comment>
<dbReference type="CDD" id="cd03784">
    <property type="entry name" value="GT1_Gtf-like"/>
    <property type="match status" value="1"/>
</dbReference>
<dbReference type="SUPFAM" id="SSF53756">
    <property type="entry name" value="UDP-Glycosyltransferase/glycogen phosphorylase"/>
    <property type="match status" value="1"/>
</dbReference>
<dbReference type="WBParaSite" id="GPUH_0000245001-mRNA-1">
    <property type="protein sequence ID" value="GPUH_0000245001-mRNA-1"/>
    <property type="gene ID" value="GPUH_0000245001"/>
</dbReference>
<evidence type="ECO:0000256" key="2">
    <source>
        <dbReference type="ARBA" id="ARBA00012544"/>
    </source>
</evidence>
<evidence type="ECO:0000313" key="7">
    <source>
        <dbReference type="Proteomes" id="UP000271098"/>
    </source>
</evidence>
<dbReference type="InterPro" id="IPR050271">
    <property type="entry name" value="UDP-glycosyltransferase"/>
</dbReference>
<reference evidence="6 7" key="2">
    <citation type="submission" date="2018-11" db="EMBL/GenBank/DDBJ databases">
        <authorList>
            <consortium name="Pathogen Informatics"/>
        </authorList>
    </citation>
    <scope>NUCLEOTIDE SEQUENCE [LARGE SCALE GENOMIC DNA]</scope>
</reference>
<evidence type="ECO:0000313" key="8">
    <source>
        <dbReference type="WBParaSite" id="GPUH_0000245001-mRNA-1"/>
    </source>
</evidence>
<keyword evidence="7" id="KW-1185">Reference proteome</keyword>
<dbReference type="Pfam" id="PF00201">
    <property type="entry name" value="UDPGT"/>
    <property type="match status" value="1"/>
</dbReference>
<dbReference type="PANTHER" id="PTHR48043:SF22">
    <property type="entry name" value="GLUCURONOSYLTRANSFERASE"/>
    <property type="match status" value="1"/>
</dbReference>
<sequence>MLVTFGSIARTSHLCPEAQQALLDAMQSFPNINFVLKYENVDSTLYQLSKNVYLAKWIPQVELMAHQAFLGIITHGGWNSVLESVYYGRPAVVIPLFADQYHNARVIEQKQIAIVIDKFEISRRNLQKAIREITNNRKLVFSCSNFNQNYVNNRSAAFGVC</sequence>
<keyword evidence="3" id="KW-0328">Glycosyltransferase</keyword>
<dbReference type="GO" id="GO:0015020">
    <property type="term" value="F:glucuronosyltransferase activity"/>
    <property type="evidence" value="ECO:0007669"/>
    <property type="project" value="UniProtKB-EC"/>
</dbReference>
<evidence type="ECO:0000313" key="6">
    <source>
        <dbReference type="EMBL" id="VDK34304.1"/>
    </source>
</evidence>
<dbReference type="PANTHER" id="PTHR48043">
    <property type="entry name" value="EG:EG0003.4 PROTEIN-RELATED"/>
    <property type="match status" value="1"/>
</dbReference>
<dbReference type="Proteomes" id="UP000271098">
    <property type="component" value="Unassembled WGS sequence"/>
</dbReference>
<keyword evidence="4" id="KW-0808">Transferase</keyword>
<proteinExistence type="inferred from homology"/>
<organism evidence="8">
    <name type="scientific">Gongylonema pulchrum</name>
    <dbReference type="NCBI Taxonomy" id="637853"/>
    <lineage>
        <taxon>Eukaryota</taxon>
        <taxon>Metazoa</taxon>
        <taxon>Ecdysozoa</taxon>
        <taxon>Nematoda</taxon>
        <taxon>Chromadorea</taxon>
        <taxon>Rhabditida</taxon>
        <taxon>Spirurina</taxon>
        <taxon>Spiruromorpha</taxon>
        <taxon>Spiruroidea</taxon>
        <taxon>Gongylonematidae</taxon>
        <taxon>Gongylonema</taxon>
    </lineage>
</organism>
<comment type="catalytic activity">
    <reaction evidence="5">
        <text>glucuronate acceptor + UDP-alpha-D-glucuronate = acceptor beta-D-glucuronoside + UDP + H(+)</text>
        <dbReference type="Rhea" id="RHEA:21032"/>
        <dbReference type="ChEBI" id="CHEBI:15378"/>
        <dbReference type="ChEBI" id="CHEBI:58052"/>
        <dbReference type="ChEBI" id="CHEBI:58223"/>
        <dbReference type="ChEBI" id="CHEBI:132367"/>
        <dbReference type="ChEBI" id="CHEBI:132368"/>
        <dbReference type="EC" id="2.4.1.17"/>
    </reaction>
</comment>
<evidence type="ECO:0000256" key="1">
    <source>
        <dbReference type="ARBA" id="ARBA00009995"/>
    </source>
</evidence>
<dbReference type="AlphaFoldDB" id="A0A183D154"/>
<name>A0A183D154_9BILA</name>
<dbReference type="EC" id="2.4.1.17" evidence="2"/>
<evidence type="ECO:0000256" key="5">
    <source>
        <dbReference type="ARBA" id="ARBA00047475"/>
    </source>
</evidence>
<gene>
    <name evidence="6" type="ORF">GPUH_LOCUS2445</name>
</gene>
<accession>A0A183D154</accession>
<dbReference type="EMBL" id="UYRT01003685">
    <property type="protein sequence ID" value="VDK34304.1"/>
    <property type="molecule type" value="Genomic_DNA"/>
</dbReference>